<evidence type="ECO:0000256" key="4">
    <source>
        <dbReference type="ARBA" id="ARBA00022801"/>
    </source>
</evidence>
<gene>
    <name evidence="7" type="ordered locus">Ccur_14200</name>
</gene>
<organism evidence="7 8">
    <name type="scientific">Cryptobacterium curtum (strain ATCC 700683 / DSM 15641 / CCUG 43107 / 12-3)</name>
    <dbReference type="NCBI Taxonomy" id="469378"/>
    <lineage>
        <taxon>Bacteria</taxon>
        <taxon>Bacillati</taxon>
        <taxon>Actinomycetota</taxon>
        <taxon>Coriobacteriia</taxon>
        <taxon>Eggerthellales</taxon>
        <taxon>Eggerthellaceae</taxon>
        <taxon>Cryptobacterium</taxon>
    </lineage>
</organism>
<dbReference type="InterPro" id="IPR000100">
    <property type="entry name" value="RNase_P"/>
</dbReference>
<dbReference type="NCBIfam" id="TIGR00188">
    <property type="entry name" value="rnpA"/>
    <property type="match status" value="1"/>
</dbReference>
<protein>
    <recommendedName>
        <fullName evidence="6">Ribonuclease P protein component</fullName>
        <ecNumber evidence="6">3.1.26.5</ecNumber>
    </recommendedName>
</protein>
<keyword evidence="2" id="KW-0540">Nuclease</keyword>
<dbReference type="GO" id="GO:0000049">
    <property type="term" value="F:tRNA binding"/>
    <property type="evidence" value="ECO:0007669"/>
    <property type="project" value="InterPro"/>
</dbReference>
<reference evidence="7 8" key="1">
    <citation type="journal article" date="2009" name="Stand. Genomic Sci.">
        <title>Complete genome sequence of Cryptobacterium curtum type strain (12-3).</title>
        <authorList>
            <person name="Mavrommatis K."/>
            <person name="Pukall R."/>
            <person name="Rohde C."/>
            <person name="Chen F."/>
            <person name="Sims D."/>
            <person name="Brettin T."/>
            <person name="Kuske C."/>
            <person name="Detter J.C."/>
            <person name="Han C."/>
            <person name="Lapidus A."/>
            <person name="Copeland A."/>
            <person name="Glavina Del Rio T."/>
            <person name="Nolan M."/>
            <person name="Lucas S."/>
            <person name="Tice H."/>
            <person name="Cheng J.F."/>
            <person name="Bruce D."/>
            <person name="Goodwin L."/>
            <person name="Pitluck S."/>
            <person name="Ovchinnikova G."/>
            <person name="Pati A."/>
            <person name="Ivanova N."/>
            <person name="Chen A."/>
            <person name="Palaniappan K."/>
            <person name="Chain P."/>
            <person name="D'haeseleer P."/>
            <person name="Goker M."/>
            <person name="Bristow J."/>
            <person name="Eisen J.A."/>
            <person name="Markowitz V."/>
            <person name="Hugenholtz P."/>
            <person name="Rohde M."/>
            <person name="Klenk H.P."/>
            <person name="Kyrpides N.C."/>
        </authorList>
    </citation>
    <scope>NUCLEOTIDE SEQUENCE [LARGE SCALE GENOMIC DNA]</scope>
    <source>
        <strain evidence="8">ATCC 700683 / DSM 15641 / 12-3</strain>
    </source>
</reference>
<dbReference type="STRING" id="469378.Ccur_14200"/>
<dbReference type="Pfam" id="PF00825">
    <property type="entry name" value="Ribonuclease_P"/>
    <property type="match status" value="1"/>
</dbReference>
<evidence type="ECO:0000313" key="7">
    <source>
        <dbReference type="EMBL" id="ACU95092.1"/>
    </source>
</evidence>
<dbReference type="Gene3D" id="3.30.230.10">
    <property type="match status" value="1"/>
</dbReference>
<dbReference type="HOGENOM" id="CLU_117179_9_5_11"/>
<dbReference type="PANTHER" id="PTHR33992:SF1">
    <property type="entry name" value="RIBONUCLEASE P PROTEIN COMPONENT"/>
    <property type="match status" value="1"/>
</dbReference>
<dbReference type="PANTHER" id="PTHR33992">
    <property type="entry name" value="RIBONUCLEASE P PROTEIN COMPONENT"/>
    <property type="match status" value="1"/>
</dbReference>
<accession>C7MLX6</accession>
<keyword evidence="4" id="KW-0378">Hydrolase</keyword>
<keyword evidence="5" id="KW-0694">RNA-binding</keyword>
<dbReference type="GO" id="GO:0030677">
    <property type="term" value="C:ribonuclease P complex"/>
    <property type="evidence" value="ECO:0007669"/>
    <property type="project" value="TreeGrafter"/>
</dbReference>
<dbReference type="AlphaFoldDB" id="C7MLX6"/>
<evidence type="ECO:0000256" key="6">
    <source>
        <dbReference type="NCBIfam" id="TIGR00188"/>
    </source>
</evidence>
<evidence type="ECO:0000256" key="5">
    <source>
        <dbReference type="ARBA" id="ARBA00022884"/>
    </source>
</evidence>
<dbReference type="SUPFAM" id="SSF54211">
    <property type="entry name" value="Ribosomal protein S5 domain 2-like"/>
    <property type="match status" value="1"/>
</dbReference>
<keyword evidence="3" id="KW-0255">Endonuclease</keyword>
<dbReference type="GO" id="GO:0004526">
    <property type="term" value="F:ribonuclease P activity"/>
    <property type="evidence" value="ECO:0007669"/>
    <property type="project" value="UniProtKB-UniRule"/>
</dbReference>
<sequence length="112" mass="12686">METIKASTDISLLFSQGTRFSTSCITLLAIQVDDQHDPVGRVAFIAGKKLGNAVWRNMAKRRMRSICHELGGPWDGYHIVFLAKASLMNQEYSKVLHACQKLLRRMMEEMAD</sequence>
<dbReference type="eggNOG" id="COG0594">
    <property type="taxonomic scope" value="Bacteria"/>
</dbReference>
<evidence type="ECO:0000256" key="3">
    <source>
        <dbReference type="ARBA" id="ARBA00022759"/>
    </source>
</evidence>
<evidence type="ECO:0000313" key="8">
    <source>
        <dbReference type="Proteomes" id="UP000000954"/>
    </source>
</evidence>
<dbReference type="GO" id="GO:0042781">
    <property type="term" value="F:3'-tRNA processing endoribonuclease activity"/>
    <property type="evidence" value="ECO:0007669"/>
    <property type="project" value="TreeGrafter"/>
</dbReference>
<dbReference type="Proteomes" id="UP000000954">
    <property type="component" value="Chromosome"/>
</dbReference>
<evidence type="ECO:0000256" key="2">
    <source>
        <dbReference type="ARBA" id="ARBA00022722"/>
    </source>
</evidence>
<dbReference type="OrthoDB" id="196964at2"/>
<dbReference type="InterPro" id="IPR014721">
    <property type="entry name" value="Ribsml_uS5_D2-typ_fold_subgr"/>
</dbReference>
<keyword evidence="1" id="KW-0819">tRNA processing</keyword>
<dbReference type="InterPro" id="IPR020568">
    <property type="entry name" value="Ribosomal_Su5_D2-typ_SF"/>
</dbReference>
<dbReference type="KEGG" id="ccu:Ccur_14200"/>
<keyword evidence="8" id="KW-1185">Reference proteome</keyword>
<evidence type="ECO:0000256" key="1">
    <source>
        <dbReference type="ARBA" id="ARBA00022694"/>
    </source>
</evidence>
<dbReference type="EC" id="3.1.26.5" evidence="6"/>
<name>C7MLX6_CRYCD</name>
<dbReference type="EMBL" id="CP001682">
    <property type="protein sequence ID" value="ACU95092.1"/>
    <property type="molecule type" value="Genomic_DNA"/>
</dbReference>
<proteinExistence type="predicted"/>